<keyword evidence="1" id="KW-0812">Transmembrane</keyword>
<comment type="caution">
    <text evidence="2">The sequence shown here is derived from an EMBL/GenBank/DDBJ whole genome shotgun (WGS) entry which is preliminary data.</text>
</comment>
<evidence type="ECO:0000313" key="3">
    <source>
        <dbReference type="Proteomes" id="UP000708208"/>
    </source>
</evidence>
<protein>
    <submittedName>
        <fullName evidence="2">Uncharacterized protein</fullName>
    </submittedName>
</protein>
<reference evidence="2" key="1">
    <citation type="submission" date="2021-06" db="EMBL/GenBank/DDBJ databases">
        <authorList>
            <person name="Hodson N. C."/>
            <person name="Mongue J. A."/>
            <person name="Jaron S. K."/>
        </authorList>
    </citation>
    <scope>NUCLEOTIDE SEQUENCE</scope>
</reference>
<keyword evidence="3" id="KW-1185">Reference proteome</keyword>
<feature type="transmembrane region" description="Helical" evidence="1">
    <location>
        <begin position="12"/>
        <end position="29"/>
    </location>
</feature>
<organism evidence="2 3">
    <name type="scientific">Allacma fusca</name>
    <dbReference type="NCBI Taxonomy" id="39272"/>
    <lineage>
        <taxon>Eukaryota</taxon>
        <taxon>Metazoa</taxon>
        <taxon>Ecdysozoa</taxon>
        <taxon>Arthropoda</taxon>
        <taxon>Hexapoda</taxon>
        <taxon>Collembola</taxon>
        <taxon>Symphypleona</taxon>
        <taxon>Sminthuridae</taxon>
        <taxon>Allacma</taxon>
    </lineage>
</organism>
<dbReference type="Proteomes" id="UP000708208">
    <property type="component" value="Unassembled WGS sequence"/>
</dbReference>
<evidence type="ECO:0000313" key="2">
    <source>
        <dbReference type="EMBL" id="CAG7786902.1"/>
    </source>
</evidence>
<gene>
    <name evidence="2" type="ORF">AFUS01_LOCUS25451</name>
</gene>
<sequence>MSHDITFACLRNLPSAVLFLMILAAICHHPKNFHTHFSKITQTFSSHFLPISISSPSRSSATIRGPQNYTSRTYIPYLIISVMN</sequence>
<evidence type="ECO:0000256" key="1">
    <source>
        <dbReference type="SAM" id="Phobius"/>
    </source>
</evidence>
<proteinExistence type="predicted"/>
<accession>A0A8J2KKQ4</accession>
<keyword evidence="1" id="KW-0472">Membrane</keyword>
<dbReference type="EMBL" id="CAJVCH010329101">
    <property type="protein sequence ID" value="CAG7786902.1"/>
    <property type="molecule type" value="Genomic_DNA"/>
</dbReference>
<dbReference type="AlphaFoldDB" id="A0A8J2KKQ4"/>
<keyword evidence="1" id="KW-1133">Transmembrane helix</keyword>
<name>A0A8J2KKQ4_9HEXA</name>